<keyword evidence="2" id="KW-0678">Repressor</keyword>
<dbReference type="AlphaFoldDB" id="A0A4S4KNW9"/>
<dbReference type="InterPro" id="IPR013087">
    <property type="entry name" value="Znf_C2H2_type"/>
</dbReference>
<feature type="region of interest" description="Disordered" evidence="10">
    <location>
        <begin position="732"/>
        <end position="755"/>
    </location>
</feature>
<dbReference type="PANTHER" id="PTHR47257:SF1">
    <property type="entry name" value="PH-RESPONSE TRANSCRIPTION FACTOR PACC_RIM101"/>
    <property type="match status" value="1"/>
</dbReference>
<feature type="region of interest" description="Disordered" evidence="10">
    <location>
        <begin position="139"/>
        <end position="208"/>
    </location>
</feature>
<evidence type="ECO:0000256" key="4">
    <source>
        <dbReference type="ARBA" id="ARBA00022737"/>
    </source>
</evidence>
<evidence type="ECO:0000256" key="2">
    <source>
        <dbReference type="ARBA" id="ARBA00022491"/>
    </source>
</evidence>
<name>A0A4S4KNW9_9APHY</name>
<dbReference type="EMBL" id="SGPJ01000066">
    <property type="protein sequence ID" value="THG99866.1"/>
    <property type="molecule type" value="Genomic_DNA"/>
</dbReference>
<sequence>MALNSSPPNIEGSVSPRADSQVPDESNPNNIREQSDPDQAPPAKVNDDSAHPCLWVDCEQVMSDPETLYNHLCNDHIGRKSTGNLCLTCKWKDCGTTCAKRDHITSHLRVHTPLKPHICDICKKPFKRPQDLKKHEKIHTEEHHAQHKHSKAITVVDPTFSSRTRGEPPSSVKMTTAPPKSRPSPNPSLDGSMKGSVPRAKSNSLSLSDVSSDFVIPTPSPEMPHAAVHYHSPESNDVYRIHPSWEALRSDGTPVTTTASGIGSKRGYDFSVDEFFTDVKKRRVSPSYDPHMAERLSTLAHAHSLGGAHNIHPAGPGSNLSSFNPRSVSFDIRSPEELAAVNEFLITLGRNVTGGAVPRQASSNDYASAQSYFDASGLSDLGLAGMPGVPSGPGSGAGYHGDSGYNSAAGLVNHLPNVYPSRSTHQSVQPIQYGMYPSVNDLNPPGYPSAPAFNPHGRRVSLSPGSDDRFNGHFYHPTPTHYLSLPHDAITGGASPLSSHSAMSTPPNATPPHLSESLAAFDYIRSSRGPPPAVQMGPVDYSGRTMRTIVPLKTAPGSTEGTLPRPEPLEPKWNSGGPHRGPPAKLTSSYSSASSIASSSRRSDSDPLYPLRTSGDAEYKLPPLHHKYRSPSPTPTASPLSRASTLSPAPIDDDYGSSGSSTPSPPPVLPGIRSIASSHSSSHYTEEGLARQIGRIALETRARVAGKEISAVQRTQHAELLKDMLVNINTEYRRRYGTPPPASSHRTSGTKERETPLYRDVEMLAA</sequence>
<keyword evidence="13" id="KW-1185">Reference proteome</keyword>
<evidence type="ECO:0000256" key="9">
    <source>
        <dbReference type="PROSITE-ProRule" id="PRU00042"/>
    </source>
</evidence>
<dbReference type="Proteomes" id="UP000309038">
    <property type="component" value="Unassembled WGS sequence"/>
</dbReference>
<evidence type="ECO:0000259" key="11">
    <source>
        <dbReference type="PROSITE" id="PS50157"/>
    </source>
</evidence>
<feature type="compositionally biased region" description="Polar residues" evidence="10">
    <location>
        <begin position="496"/>
        <end position="507"/>
    </location>
</feature>
<dbReference type="Pfam" id="PF00096">
    <property type="entry name" value="zf-C2H2"/>
    <property type="match status" value="1"/>
</dbReference>
<evidence type="ECO:0000256" key="3">
    <source>
        <dbReference type="ARBA" id="ARBA00022723"/>
    </source>
</evidence>
<keyword evidence="5 9" id="KW-0863">Zinc-finger</keyword>
<evidence type="ECO:0000256" key="6">
    <source>
        <dbReference type="ARBA" id="ARBA00022833"/>
    </source>
</evidence>
<evidence type="ECO:0000256" key="7">
    <source>
        <dbReference type="ARBA" id="ARBA00023242"/>
    </source>
</evidence>
<keyword evidence="7" id="KW-0539">Nucleus</keyword>
<protein>
    <recommendedName>
        <fullName evidence="11">C2H2-type domain-containing protein</fullName>
    </recommendedName>
</protein>
<feature type="compositionally biased region" description="Low complexity" evidence="10">
    <location>
        <begin position="588"/>
        <end position="600"/>
    </location>
</feature>
<evidence type="ECO:0000313" key="12">
    <source>
        <dbReference type="EMBL" id="THG99866.1"/>
    </source>
</evidence>
<reference evidence="12 13" key="1">
    <citation type="submission" date="2019-02" db="EMBL/GenBank/DDBJ databases">
        <title>Genome sequencing of the rare red list fungi Phlebia centrifuga.</title>
        <authorList>
            <person name="Buettner E."/>
            <person name="Kellner H."/>
        </authorList>
    </citation>
    <scope>NUCLEOTIDE SEQUENCE [LARGE SCALE GENOMIC DNA]</scope>
    <source>
        <strain evidence="12 13">DSM 108282</strain>
    </source>
</reference>
<dbReference type="PANTHER" id="PTHR47257">
    <property type="entry name" value="PH-RESPONSE TRANSCRIPTION FACTOR PACC/RIM101"/>
    <property type="match status" value="1"/>
</dbReference>
<feature type="compositionally biased region" description="Low complexity" evidence="10">
    <location>
        <begin position="635"/>
        <end position="645"/>
    </location>
</feature>
<feature type="region of interest" description="Disordered" evidence="10">
    <location>
        <begin position="493"/>
        <end position="512"/>
    </location>
</feature>
<dbReference type="GO" id="GO:0045944">
    <property type="term" value="P:positive regulation of transcription by RNA polymerase II"/>
    <property type="evidence" value="ECO:0007669"/>
    <property type="project" value="TreeGrafter"/>
</dbReference>
<dbReference type="PROSITE" id="PS00028">
    <property type="entry name" value="ZINC_FINGER_C2H2_1"/>
    <property type="match status" value="3"/>
</dbReference>
<dbReference type="PROSITE" id="PS50157">
    <property type="entry name" value="ZINC_FINGER_C2H2_2"/>
    <property type="match status" value="2"/>
</dbReference>
<dbReference type="InterPro" id="IPR050806">
    <property type="entry name" value="pacC/RIM101"/>
</dbReference>
<keyword evidence="4" id="KW-0677">Repeat</keyword>
<dbReference type="SMART" id="SM00355">
    <property type="entry name" value="ZnF_C2H2"/>
    <property type="match status" value="3"/>
</dbReference>
<accession>A0A4S4KNW9</accession>
<feature type="region of interest" description="Disordered" evidence="10">
    <location>
        <begin position="551"/>
        <end position="683"/>
    </location>
</feature>
<evidence type="ECO:0000313" key="13">
    <source>
        <dbReference type="Proteomes" id="UP000309038"/>
    </source>
</evidence>
<evidence type="ECO:0000256" key="8">
    <source>
        <dbReference type="ARBA" id="ARBA00038089"/>
    </source>
</evidence>
<feature type="region of interest" description="Disordered" evidence="10">
    <location>
        <begin position="1"/>
        <end position="46"/>
    </location>
</feature>
<dbReference type="GO" id="GO:0008270">
    <property type="term" value="F:zinc ion binding"/>
    <property type="evidence" value="ECO:0007669"/>
    <property type="project" value="UniProtKB-KW"/>
</dbReference>
<dbReference type="InterPro" id="IPR036236">
    <property type="entry name" value="Znf_C2H2_sf"/>
</dbReference>
<evidence type="ECO:0000256" key="1">
    <source>
        <dbReference type="ARBA" id="ARBA00004123"/>
    </source>
</evidence>
<feature type="domain" description="C2H2-type" evidence="11">
    <location>
        <begin position="87"/>
        <end position="116"/>
    </location>
</feature>
<dbReference type="Gene3D" id="3.30.160.60">
    <property type="entry name" value="Classic Zinc Finger"/>
    <property type="match status" value="2"/>
</dbReference>
<comment type="subcellular location">
    <subcellularLocation>
        <location evidence="1">Nucleus</location>
    </subcellularLocation>
</comment>
<feature type="domain" description="C2H2-type" evidence="11">
    <location>
        <begin position="117"/>
        <end position="144"/>
    </location>
</feature>
<comment type="similarity">
    <text evidence="8">Belongs to the pacC/RIM101 family.</text>
</comment>
<keyword evidence="3" id="KW-0479">Metal-binding</keyword>
<organism evidence="12 13">
    <name type="scientific">Hermanssonia centrifuga</name>
    <dbReference type="NCBI Taxonomy" id="98765"/>
    <lineage>
        <taxon>Eukaryota</taxon>
        <taxon>Fungi</taxon>
        <taxon>Dikarya</taxon>
        <taxon>Basidiomycota</taxon>
        <taxon>Agaricomycotina</taxon>
        <taxon>Agaricomycetes</taxon>
        <taxon>Polyporales</taxon>
        <taxon>Meruliaceae</taxon>
        <taxon>Hermanssonia</taxon>
    </lineage>
</organism>
<feature type="compositionally biased region" description="Polar residues" evidence="10">
    <location>
        <begin position="23"/>
        <end position="32"/>
    </location>
</feature>
<gene>
    <name evidence="12" type="ORF">EW026_g2558</name>
</gene>
<dbReference type="GO" id="GO:0005634">
    <property type="term" value="C:nucleus"/>
    <property type="evidence" value="ECO:0007669"/>
    <property type="project" value="UniProtKB-SubCell"/>
</dbReference>
<dbReference type="SUPFAM" id="SSF57667">
    <property type="entry name" value="beta-beta-alpha zinc fingers"/>
    <property type="match status" value="2"/>
</dbReference>
<evidence type="ECO:0000256" key="5">
    <source>
        <dbReference type="ARBA" id="ARBA00022771"/>
    </source>
</evidence>
<proteinExistence type="inferred from homology"/>
<evidence type="ECO:0000256" key="10">
    <source>
        <dbReference type="SAM" id="MobiDB-lite"/>
    </source>
</evidence>
<keyword evidence="6" id="KW-0862">Zinc</keyword>
<dbReference type="FunFam" id="3.30.160.60:FF:000446">
    <property type="entry name" value="Zinc finger protein"/>
    <property type="match status" value="1"/>
</dbReference>
<comment type="caution">
    <text evidence="12">The sequence shown here is derived from an EMBL/GenBank/DDBJ whole genome shotgun (WGS) entry which is preliminary data.</text>
</comment>